<evidence type="ECO:0000256" key="1">
    <source>
        <dbReference type="ARBA" id="ARBA00004123"/>
    </source>
</evidence>
<name>A0A642V3D4_9ASCO</name>
<comment type="subcellular location">
    <subcellularLocation>
        <location evidence="1">Nucleus</location>
    </subcellularLocation>
</comment>
<dbReference type="OrthoDB" id="10254665at2759"/>
<dbReference type="Proteomes" id="UP000761534">
    <property type="component" value="Unassembled WGS sequence"/>
</dbReference>
<reference evidence="7" key="1">
    <citation type="journal article" date="2019" name="G3 (Bethesda)">
        <title>Genome Assemblies of Two Rare Opportunistic Yeast Pathogens: Diutina rugosa (syn. Candida rugosa) and Trichomonascus ciferrii (syn. Candida ciferrii).</title>
        <authorList>
            <person name="Mixao V."/>
            <person name="Saus E."/>
            <person name="Hansen A.P."/>
            <person name="Lass-Florl C."/>
            <person name="Gabaldon T."/>
        </authorList>
    </citation>
    <scope>NUCLEOTIDE SEQUENCE</scope>
    <source>
        <strain evidence="7">CBS 4856</strain>
    </source>
</reference>
<sequence length="417" mass="47994">MEEEFDNSVIKAGKYVMLRLPSENFKIEKLKENGTVNLGKFGSFRVNDIVGHPFGFTYEIMGEDKNLRIVESESEMVDDRDELEPHENNRELLDDPSVQKLSTEEIEDLKRKGYSGQEIVDLVIKSHGSFDKKTAFSQEKYLKRKQRKFLQRFTPEPITSTELIDIYLDKDPIKIQDMSVESLGLMMSMADIRPGGTYLVADDVSGVVVAALIERMGGEGCIVCLHESEHPNFDALKYMNCSQELITRMVKTINWLEYLHPEETEPFESKTEDELKELKPSQRGQYHRKRLRYETYQQVRELIDNGKFDALIVATELHLPTMAPNLIPAIAGSRPVVFYSEFKEKLIELGHVLQKDYRVMAPTMLETRVRKYQTLPGRMHPSMTMRGGGGYVLWGTRVFPSQVNAVGVRDKKKRKKN</sequence>
<keyword evidence="8" id="KW-1185">Reference proteome</keyword>
<dbReference type="PANTHER" id="PTHR12945:SF0">
    <property type="entry name" value="TRNA (ADENINE(58)-N(1))-METHYLTRANSFERASE NON-CATALYTIC SUBUNIT TRM6"/>
    <property type="match status" value="1"/>
</dbReference>
<evidence type="ECO:0000256" key="5">
    <source>
        <dbReference type="ARBA" id="ARBA00023242"/>
    </source>
</evidence>
<dbReference type="VEuPathDB" id="FungiDB:TRICI_003309"/>
<dbReference type="Pfam" id="PF04189">
    <property type="entry name" value="Gcd10p"/>
    <property type="match status" value="1"/>
</dbReference>
<gene>
    <name evidence="7" type="ORF">TRICI_003309</name>
</gene>
<dbReference type="EMBL" id="SWFS01000245">
    <property type="protein sequence ID" value="KAA8912927.1"/>
    <property type="molecule type" value="Genomic_DNA"/>
</dbReference>
<evidence type="ECO:0000256" key="6">
    <source>
        <dbReference type="ARBA" id="ARBA00032319"/>
    </source>
</evidence>
<dbReference type="PIRSF" id="PIRSF038170">
    <property type="entry name" value="tRNA_m1A_mtfrase"/>
    <property type="match status" value="1"/>
</dbReference>
<evidence type="ECO:0000256" key="4">
    <source>
        <dbReference type="ARBA" id="ARBA00022694"/>
    </source>
</evidence>
<evidence type="ECO:0000313" key="7">
    <source>
        <dbReference type="EMBL" id="KAA8912927.1"/>
    </source>
</evidence>
<comment type="similarity">
    <text evidence="2">Belongs to the TRM6/GCD10 family.</text>
</comment>
<evidence type="ECO:0000256" key="2">
    <source>
        <dbReference type="ARBA" id="ARBA00008320"/>
    </source>
</evidence>
<evidence type="ECO:0000256" key="3">
    <source>
        <dbReference type="ARBA" id="ARBA00021704"/>
    </source>
</evidence>
<comment type="caution">
    <text evidence="7">The sequence shown here is derived from an EMBL/GenBank/DDBJ whole genome shotgun (WGS) entry which is preliminary data.</text>
</comment>
<dbReference type="Gene3D" id="3.10.330.20">
    <property type="match status" value="1"/>
</dbReference>
<evidence type="ECO:0000313" key="8">
    <source>
        <dbReference type="Proteomes" id="UP000761534"/>
    </source>
</evidence>
<dbReference type="AlphaFoldDB" id="A0A642V3D4"/>
<dbReference type="PANTHER" id="PTHR12945">
    <property type="entry name" value="TRANSLATION INITIATION FACTOR EIF3-RELATED"/>
    <property type="match status" value="1"/>
</dbReference>
<dbReference type="GO" id="GO:0031515">
    <property type="term" value="C:tRNA (m1A) methyltransferase complex"/>
    <property type="evidence" value="ECO:0007669"/>
    <property type="project" value="InterPro"/>
</dbReference>
<dbReference type="GO" id="GO:0005634">
    <property type="term" value="C:nucleus"/>
    <property type="evidence" value="ECO:0007669"/>
    <property type="project" value="UniProtKB-SubCell"/>
</dbReference>
<accession>A0A642V3D4</accession>
<keyword evidence="4" id="KW-0819">tRNA processing</keyword>
<dbReference type="GO" id="GO:0030488">
    <property type="term" value="P:tRNA methylation"/>
    <property type="evidence" value="ECO:0007669"/>
    <property type="project" value="InterPro"/>
</dbReference>
<proteinExistence type="inferred from homology"/>
<protein>
    <recommendedName>
        <fullName evidence="3">tRNA (adenine(58)-N(1))-methyltransferase non-catalytic subunit TRM6</fullName>
    </recommendedName>
    <alternativeName>
        <fullName evidence="6">tRNA(m1A58)-methyltransferase subunit TRM6</fullName>
    </alternativeName>
</protein>
<dbReference type="InterPro" id="IPR017423">
    <property type="entry name" value="TRM6"/>
</dbReference>
<organism evidence="7 8">
    <name type="scientific">Trichomonascus ciferrii</name>
    <dbReference type="NCBI Taxonomy" id="44093"/>
    <lineage>
        <taxon>Eukaryota</taxon>
        <taxon>Fungi</taxon>
        <taxon>Dikarya</taxon>
        <taxon>Ascomycota</taxon>
        <taxon>Saccharomycotina</taxon>
        <taxon>Dipodascomycetes</taxon>
        <taxon>Dipodascales</taxon>
        <taxon>Trichomonascaceae</taxon>
        <taxon>Trichomonascus</taxon>
        <taxon>Trichomonascus ciferrii complex</taxon>
    </lineage>
</organism>
<keyword evidence="5" id="KW-0539">Nucleus</keyword>